<feature type="compositionally biased region" description="Basic and acidic residues" evidence="5">
    <location>
        <begin position="35"/>
        <end position="49"/>
    </location>
</feature>
<keyword evidence="2 4" id="KW-0694">RNA-binding</keyword>
<dbReference type="Pfam" id="PF05383">
    <property type="entry name" value="La"/>
    <property type="match status" value="1"/>
</dbReference>
<evidence type="ECO:0000256" key="1">
    <source>
        <dbReference type="ARBA" id="ARBA00004123"/>
    </source>
</evidence>
<dbReference type="GO" id="GO:0045727">
    <property type="term" value="P:positive regulation of translation"/>
    <property type="evidence" value="ECO:0007669"/>
    <property type="project" value="TreeGrafter"/>
</dbReference>
<feature type="region of interest" description="Disordered" evidence="5">
    <location>
        <begin position="237"/>
        <end position="262"/>
    </location>
</feature>
<dbReference type="InterPro" id="IPR045180">
    <property type="entry name" value="La_dom_prot"/>
</dbReference>
<dbReference type="Proteomes" id="UP000826195">
    <property type="component" value="Unassembled WGS sequence"/>
</dbReference>
<dbReference type="Pfam" id="PF08777">
    <property type="entry name" value="RRM_3"/>
    <property type="match status" value="1"/>
</dbReference>
<dbReference type="PROSITE" id="PS51939">
    <property type="entry name" value="XRRM"/>
    <property type="match status" value="1"/>
</dbReference>
<dbReference type="GO" id="GO:0005829">
    <property type="term" value="C:cytosol"/>
    <property type="evidence" value="ECO:0007669"/>
    <property type="project" value="TreeGrafter"/>
</dbReference>
<dbReference type="Gene3D" id="1.10.10.10">
    <property type="entry name" value="Winged helix-like DNA-binding domain superfamily/Winged helix DNA-binding domain"/>
    <property type="match status" value="1"/>
</dbReference>
<keyword evidence="3" id="KW-0539">Nucleus</keyword>
<evidence type="ECO:0000259" key="6">
    <source>
        <dbReference type="PROSITE" id="PS50102"/>
    </source>
</evidence>
<evidence type="ECO:0000256" key="4">
    <source>
        <dbReference type="PROSITE-ProRule" id="PRU00332"/>
    </source>
</evidence>
<evidence type="ECO:0000256" key="3">
    <source>
        <dbReference type="ARBA" id="ARBA00023242"/>
    </source>
</evidence>
<dbReference type="PANTHER" id="PTHR22792:SF166">
    <property type="entry name" value="LUPUS LA PROTEIN HOMOLOG"/>
    <property type="match status" value="1"/>
</dbReference>
<dbReference type="InterPro" id="IPR014886">
    <property type="entry name" value="La_xRRM"/>
</dbReference>
<dbReference type="CDD" id="cd12291">
    <property type="entry name" value="RRM1_La"/>
    <property type="match status" value="1"/>
</dbReference>
<sequence>MEVVEKNSEKTTEETKMPVEEHVDGNNTSGNKNATDNKDEEKKAEENKSVDASPELLEKIKNQIEFYFGDVNLQRDKFLIEQIKLDEGWIPMTIMLQFKLLAAMSNDVETILKAVEQSDLMEISDNKKKIRRRVDKPLPLYNEEYRRSQTARSVYLKSFPQEIKLEELKEFFKDFGVVENIVMRKYKDENQKLQFKGSIFVLFKNLDDAKALVAKESLKYKDTELIKMMSEDYQLMKTKERQEKKGKKNEAEEDEDDESEKTDLPKGAVLHFTVEKPDGVVWEAIKQSFLEQEAKISFVDYKNGQKTGWIRFQGANSAIPLLEKMTDKKIKINDSEITFQLLEGEEEEEYLKKVRKELFIKAKPFNKSKKNRNNKKGFRKSKKRGGSPVHDEVASKKQAK</sequence>
<dbReference type="InterPro" id="IPR000504">
    <property type="entry name" value="RRM_dom"/>
</dbReference>
<evidence type="ECO:0000313" key="9">
    <source>
        <dbReference type="EMBL" id="KAH0568320.1"/>
    </source>
</evidence>
<dbReference type="GO" id="GO:0010494">
    <property type="term" value="C:cytoplasmic stress granule"/>
    <property type="evidence" value="ECO:0007669"/>
    <property type="project" value="TreeGrafter"/>
</dbReference>
<dbReference type="SMART" id="SM00360">
    <property type="entry name" value="RRM"/>
    <property type="match status" value="1"/>
</dbReference>
<comment type="caution">
    <text evidence="9">The sequence shown here is derived from an EMBL/GenBank/DDBJ whole genome shotgun (WGS) entry which is preliminary data.</text>
</comment>
<name>A0AAV7J6C0_COTGL</name>
<dbReference type="GO" id="GO:0003729">
    <property type="term" value="F:mRNA binding"/>
    <property type="evidence" value="ECO:0007669"/>
    <property type="project" value="TreeGrafter"/>
</dbReference>
<dbReference type="InterPro" id="IPR036388">
    <property type="entry name" value="WH-like_DNA-bd_sf"/>
</dbReference>
<dbReference type="GO" id="GO:0005634">
    <property type="term" value="C:nucleus"/>
    <property type="evidence" value="ECO:0007669"/>
    <property type="project" value="UniProtKB-SubCell"/>
</dbReference>
<accession>A0AAV7J6C0</accession>
<feature type="compositionally biased region" description="Acidic residues" evidence="5">
    <location>
        <begin position="251"/>
        <end position="260"/>
    </location>
</feature>
<dbReference type="PANTHER" id="PTHR22792">
    <property type="entry name" value="LUPUS LA PROTEIN-RELATED"/>
    <property type="match status" value="1"/>
</dbReference>
<comment type="subcellular location">
    <subcellularLocation>
        <location evidence="1">Nucleus</location>
    </subcellularLocation>
</comment>
<keyword evidence="10" id="KW-1185">Reference proteome</keyword>
<dbReference type="GO" id="GO:1990904">
    <property type="term" value="C:ribonucleoprotein complex"/>
    <property type="evidence" value="ECO:0007669"/>
    <property type="project" value="UniProtKB-UniRule"/>
</dbReference>
<dbReference type="AlphaFoldDB" id="A0AAV7J6C0"/>
<dbReference type="EMBL" id="JAHXZJ010000001">
    <property type="protein sequence ID" value="KAH0568320.1"/>
    <property type="molecule type" value="Genomic_DNA"/>
</dbReference>
<dbReference type="InterPro" id="IPR035979">
    <property type="entry name" value="RBD_domain_sf"/>
</dbReference>
<dbReference type="PROSITE" id="PS50961">
    <property type="entry name" value="HTH_LA"/>
    <property type="match status" value="1"/>
</dbReference>
<dbReference type="SUPFAM" id="SSF54928">
    <property type="entry name" value="RNA-binding domain, RBD"/>
    <property type="match status" value="1"/>
</dbReference>
<organism evidence="9 10">
    <name type="scientific">Cotesia glomerata</name>
    <name type="common">Lepidopteran parasitic wasp</name>
    <name type="synonym">Apanteles glomeratus</name>
    <dbReference type="NCBI Taxonomy" id="32391"/>
    <lineage>
        <taxon>Eukaryota</taxon>
        <taxon>Metazoa</taxon>
        <taxon>Ecdysozoa</taxon>
        <taxon>Arthropoda</taxon>
        <taxon>Hexapoda</taxon>
        <taxon>Insecta</taxon>
        <taxon>Pterygota</taxon>
        <taxon>Neoptera</taxon>
        <taxon>Endopterygota</taxon>
        <taxon>Hymenoptera</taxon>
        <taxon>Apocrita</taxon>
        <taxon>Ichneumonoidea</taxon>
        <taxon>Braconidae</taxon>
        <taxon>Microgastrinae</taxon>
        <taxon>Cotesia</taxon>
    </lineage>
</organism>
<dbReference type="Gene3D" id="3.30.70.330">
    <property type="match status" value="2"/>
</dbReference>
<dbReference type="InterPro" id="IPR036390">
    <property type="entry name" value="WH_DNA-bd_sf"/>
</dbReference>
<dbReference type="CDD" id="cd08028">
    <property type="entry name" value="LARP_3"/>
    <property type="match status" value="1"/>
</dbReference>
<feature type="domain" description="HTH La-type RNA-binding" evidence="7">
    <location>
        <begin position="50"/>
        <end position="140"/>
    </location>
</feature>
<evidence type="ECO:0000256" key="5">
    <source>
        <dbReference type="SAM" id="MobiDB-lite"/>
    </source>
</evidence>
<feature type="compositionally biased region" description="Polar residues" evidence="5">
    <location>
        <begin position="25"/>
        <end position="34"/>
    </location>
</feature>
<dbReference type="SMART" id="SM00715">
    <property type="entry name" value="LA"/>
    <property type="match status" value="1"/>
</dbReference>
<feature type="region of interest" description="Disordered" evidence="5">
    <location>
        <begin position="1"/>
        <end position="51"/>
    </location>
</feature>
<dbReference type="InterPro" id="IPR002344">
    <property type="entry name" value="Lupus_La"/>
</dbReference>
<feature type="compositionally biased region" description="Basic residues" evidence="5">
    <location>
        <begin position="365"/>
        <end position="385"/>
    </location>
</feature>
<feature type="domain" description="XRRM" evidence="8">
    <location>
        <begin position="263"/>
        <end position="387"/>
    </location>
</feature>
<evidence type="ECO:0000256" key="2">
    <source>
        <dbReference type="ARBA" id="ARBA00022884"/>
    </source>
</evidence>
<proteinExistence type="predicted"/>
<dbReference type="PRINTS" id="PR00302">
    <property type="entry name" value="LUPUSLA"/>
</dbReference>
<dbReference type="InterPro" id="IPR012677">
    <property type="entry name" value="Nucleotide-bd_a/b_plait_sf"/>
</dbReference>
<evidence type="ECO:0000313" key="10">
    <source>
        <dbReference type="Proteomes" id="UP000826195"/>
    </source>
</evidence>
<feature type="region of interest" description="Disordered" evidence="5">
    <location>
        <begin position="365"/>
        <end position="400"/>
    </location>
</feature>
<protein>
    <submittedName>
        <fullName evidence="9">Uncharacterized protein</fullName>
    </submittedName>
</protein>
<gene>
    <name evidence="9" type="ORF">KQX54_020420</name>
</gene>
<feature type="compositionally biased region" description="Basic and acidic residues" evidence="5">
    <location>
        <begin position="1"/>
        <end position="24"/>
    </location>
</feature>
<dbReference type="GO" id="GO:0008033">
    <property type="term" value="P:tRNA processing"/>
    <property type="evidence" value="ECO:0007669"/>
    <property type="project" value="TreeGrafter"/>
</dbReference>
<evidence type="ECO:0000259" key="8">
    <source>
        <dbReference type="PROSITE" id="PS51939"/>
    </source>
</evidence>
<dbReference type="SUPFAM" id="SSF46785">
    <property type="entry name" value="Winged helix' DNA-binding domain"/>
    <property type="match status" value="1"/>
</dbReference>
<dbReference type="PROSITE" id="PS50102">
    <property type="entry name" value="RRM"/>
    <property type="match status" value="1"/>
</dbReference>
<dbReference type="InterPro" id="IPR006630">
    <property type="entry name" value="La_HTH"/>
</dbReference>
<evidence type="ECO:0000259" key="7">
    <source>
        <dbReference type="PROSITE" id="PS50961"/>
    </source>
</evidence>
<dbReference type="Pfam" id="PF00076">
    <property type="entry name" value="RRM_1"/>
    <property type="match status" value="1"/>
</dbReference>
<reference evidence="9 10" key="1">
    <citation type="journal article" date="2021" name="J. Hered.">
        <title>A chromosome-level genome assembly of the parasitoid wasp, Cotesia glomerata (Hymenoptera: Braconidae).</title>
        <authorList>
            <person name="Pinto B.J."/>
            <person name="Weis J.J."/>
            <person name="Gamble T."/>
            <person name="Ode P.J."/>
            <person name="Paul R."/>
            <person name="Zaspel J.M."/>
        </authorList>
    </citation>
    <scope>NUCLEOTIDE SEQUENCE [LARGE SCALE GENOMIC DNA]</scope>
    <source>
        <strain evidence="9">CgM1</strain>
    </source>
</reference>
<feature type="compositionally biased region" description="Basic and acidic residues" evidence="5">
    <location>
        <begin position="389"/>
        <end position="400"/>
    </location>
</feature>
<feature type="domain" description="RRM" evidence="6">
    <location>
        <begin position="152"/>
        <end position="240"/>
    </location>
</feature>